<dbReference type="InterPro" id="IPR051414">
    <property type="entry name" value="Adenylate-forming_Reductase"/>
</dbReference>
<keyword evidence="5 11" id="KW-0547">Nucleotide-binding</keyword>
<dbReference type="GO" id="GO:0000166">
    <property type="term" value="F:nucleotide binding"/>
    <property type="evidence" value="ECO:0007669"/>
    <property type="project" value="UniProtKB-KW"/>
</dbReference>
<evidence type="ECO:0000256" key="9">
    <source>
        <dbReference type="ARBA" id="ARBA00068695"/>
    </source>
</evidence>
<dbReference type="PANTHER" id="PTHR43439">
    <property type="entry name" value="PHENYLACETATE-COENZYME A LIGASE"/>
    <property type="match status" value="1"/>
</dbReference>
<evidence type="ECO:0000256" key="7">
    <source>
        <dbReference type="ARBA" id="ARBA00061566"/>
    </source>
</evidence>
<dbReference type="Gene3D" id="3.30.300.30">
    <property type="match status" value="1"/>
</dbReference>
<dbReference type="InterPro" id="IPR000873">
    <property type="entry name" value="AMP-dep_synth/lig_dom"/>
</dbReference>
<dbReference type="CDD" id="cd05913">
    <property type="entry name" value="PaaK"/>
    <property type="match status" value="1"/>
</dbReference>
<dbReference type="InterPro" id="IPR042099">
    <property type="entry name" value="ANL_N_sf"/>
</dbReference>
<evidence type="ECO:0000256" key="10">
    <source>
        <dbReference type="ARBA" id="ARBA00075111"/>
    </source>
</evidence>
<dbReference type="PANTHER" id="PTHR43439:SF2">
    <property type="entry name" value="ENZYME, PUTATIVE (JCVI)-RELATED"/>
    <property type="match status" value="1"/>
</dbReference>
<evidence type="ECO:0000256" key="8">
    <source>
        <dbReference type="ARBA" id="ARBA00066629"/>
    </source>
</evidence>
<evidence type="ECO:0000256" key="1">
    <source>
        <dbReference type="ARBA" id="ARBA00011245"/>
    </source>
</evidence>
<sequence length="433" mass="47876">MQYYNERVERMSRDEKHALQSERLKKVVKLAYERCKPYRQKMIDAGVTPEDINSIDDIVKLPFTTKQDLRNNYPFGMFSAPMDDIVRIHASSGTTGKLTVAGSTQHDLDDWAEAVARGMASCGVTKKSIVHVAYGYGLFTGGLGAHDGATLLGAAVVPASAGNTVRQLTLIKDFKADTLCCTPSYAVYLADEFKKAGISVDELNLKQGFFGAEPWSEEMRVKIQEGLGLKAFDIYGLSEISGPGVATECIYQAGPHVQDDMFYPEIIDPNTLERVPDGQRGELVFTTIDKTGMPLIRYRTRDICSIISEPCKCGRTTVRLGRITGRTDDMLIIRGVNVFPSQIESVLIKDQRVSPHYHITIDRINNLDVMSIEVELQRNVAFDEISEIEAMQKKLTADIASAIGVSAKVKLVHSGTVPRSEGKAVFVTDNRKI</sequence>
<keyword evidence="4 11" id="KW-0436">Ligase</keyword>
<evidence type="ECO:0000313" key="15">
    <source>
        <dbReference type="Proteomes" id="UP000824094"/>
    </source>
</evidence>
<reference evidence="14" key="2">
    <citation type="journal article" date="2021" name="PeerJ">
        <title>Extensive microbial diversity within the chicken gut microbiome revealed by metagenomics and culture.</title>
        <authorList>
            <person name="Gilroy R."/>
            <person name="Ravi A."/>
            <person name="Getino M."/>
            <person name="Pursley I."/>
            <person name="Horton D.L."/>
            <person name="Alikhan N.F."/>
            <person name="Baker D."/>
            <person name="Gharbi K."/>
            <person name="Hall N."/>
            <person name="Watson M."/>
            <person name="Adriaenssens E.M."/>
            <person name="Foster-Nyarko E."/>
            <person name="Jarju S."/>
            <person name="Secka A."/>
            <person name="Antonio M."/>
            <person name="Oren A."/>
            <person name="Chaudhuri R.R."/>
            <person name="La Ragione R."/>
            <person name="Hildebrand F."/>
            <person name="Pallen M.J."/>
        </authorList>
    </citation>
    <scope>NUCLEOTIDE SEQUENCE</scope>
    <source>
        <strain evidence="14">18911</strain>
    </source>
</reference>
<evidence type="ECO:0000256" key="6">
    <source>
        <dbReference type="ARBA" id="ARBA00060591"/>
    </source>
</evidence>
<dbReference type="FunFam" id="3.40.50.12780:FF:000016">
    <property type="entry name" value="Phenylacetate-coenzyme A ligase"/>
    <property type="match status" value="1"/>
</dbReference>
<dbReference type="InterPro" id="IPR028154">
    <property type="entry name" value="AMP-dep_Lig_C"/>
</dbReference>
<feature type="domain" description="AMP-dependent ligase C-terminal" evidence="13">
    <location>
        <begin position="335"/>
        <end position="431"/>
    </location>
</feature>
<proteinExistence type="inferred from homology"/>
<dbReference type="Gene3D" id="3.40.50.12780">
    <property type="entry name" value="N-terminal domain of ligase-like"/>
    <property type="match status" value="1"/>
</dbReference>
<dbReference type="AlphaFoldDB" id="A0A9D1SI02"/>
<organism evidence="14 15">
    <name type="scientific">Candidatus Stercoripulliclostridium merdigallinarum</name>
    <dbReference type="NCBI Taxonomy" id="2840951"/>
    <lineage>
        <taxon>Bacteria</taxon>
        <taxon>Bacillati</taxon>
        <taxon>Bacillota</taxon>
        <taxon>Clostridia</taxon>
        <taxon>Eubacteriales</taxon>
        <taxon>Candidatus Stercoripulliclostridium</taxon>
    </lineage>
</organism>
<feature type="domain" description="AMP-dependent synthetase/ligase" evidence="12">
    <location>
        <begin position="79"/>
        <end position="285"/>
    </location>
</feature>
<evidence type="ECO:0000256" key="5">
    <source>
        <dbReference type="ARBA" id="ARBA00022741"/>
    </source>
</evidence>
<evidence type="ECO:0000313" key="14">
    <source>
        <dbReference type="EMBL" id="HIU60680.1"/>
    </source>
</evidence>
<dbReference type="GO" id="GO:0047475">
    <property type="term" value="F:phenylacetate-CoA ligase activity"/>
    <property type="evidence" value="ECO:0007669"/>
    <property type="project" value="UniProtKB-EC"/>
</dbReference>
<dbReference type="EMBL" id="DVNF01000141">
    <property type="protein sequence ID" value="HIU60680.1"/>
    <property type="molecule type" value="Genomic_DNA"/>
</dbReference>
<comment type="function">
    <text evidence="11">Catalyzes the activation of phenylacetic acid (PA) to phenylacetyl-CoA (PA-CoA).</text>
</comment>
<dbReference type="Pfam" id="PF14535">
    <property type="entry name" value="AMP-binding_C_2"/>
    <property type="match status" value="1"/>
</dbReference>
<name>A0A9D1SI02_9FIRM</name>
<evidence type="ECO:0000256" key="2">
    <source>
        <dbReference type="ARBA" id="ARBA00022450"/>
    </source>
</evidence>
<evidence type="ECO:0000256" key="11">
    <source>
        <dbReference type="PIRNR" id="PIRNR006444"/>
    </source>
</evidence>
<dbReference type="EC" id="6.2.1.30" evidence="8 11"/>
<accession>A0A9D1SI02</accession>
<evidence type="ECO:0000256" key="3">
    <source>
        <dbReference type="ARBA" id="ARBA00022553"/>
    </source>
</evidence>
<evidence type="ECO:0000259" key="12">
    <source>
        <dbReference type="Pfam" id="PF00501"/>
    </source>
</evidence>
<dbReference type="GO" id="GO:0010124">
    <property type="term" value="P:phenylacetate catabolic process"/>
    <property type="evidence" value="ECO:0007669"/>
    <property type="project" value="UniProtKB-UniRule"/>
</dbReference>
<dbReference type="SUPFAM" id="SSF56801">
    <property type="entry name" value="Acetyl-CoA synthetase-like"/>
    <property type="match status" value="1"/>
</dbReference>
<keyword evidence="3" id="KW-0597">Phosphoprotein</keyword>
<comment type="subunit">
    <text evidence="1">Monomer.</text>
</comment>
<dbReference type="InterPro" id="IPR011880">
    <property type="entry name" value="PA_CoA_ligase"/>
</dbReference>
<reference evidence="14" key="1">
    <citation type="submission" date="2020-10" db="EMBL/GenBank/DDBJ databases">
        <authorList>
            <person name="Gilroy R."/>
        </authorList>
    </citation>
    <scope>NUCLEOTIDE SEQUENCE</scope>
    <source>
        <strain evidence="14">18911</strain>
    </source>
</reference>
<evidence type="ECO:0000259" key="13">
    <source>
        <dbReference type="Pfam" id="PF14535"/>
    </source>
</evidence>
<comment type="similarity">
    <text evidence="7 11">Belongs to the phenylacetyl-CoA ligase family.</text>
</comment>
<dbReference type="PIRSF" id="PIRSF006444">
    <property type="entry name" value="PaaK"/>
    <property type="match status" value="1"/>
</dbReference>
<comment type="catalytic activity">
    <reaction evidence="11">
        <text>2-phenylacetate + ATP + CoA = phenylacetyl-CoA + AMP + diphosphate</text>
        <dbReference type="Rhea" id="RHEA:20956"/>
        <dbReference type="ChEBI" id="CHEBI:18401"/>
        <dbReference type="ChEBI" id="CHEBI:30616"/>
        <dbReference type="ChEBI" id="CHEBI:33019"/>
        <dbReference type="ChEBI" id="CHEBI:57287"/>
        <dbReference type="ChEBI" id="CHEBI:57390"/>
        <dbReference type="ChEBI" id="CHEBI:456215"/>
        <dbReference type="EC" id="6.2.1.30"/>
    </reaction>
</comment>
<protein>
    <recommendedName>
        <fullName evidence="9 11">Phenylacetate-coenzyme A ligase</fullName>
        <ecNumber evidence="8 11">6.2.1.30</ecNumber>
    </recommendedName>
    <alternativeName>
        <fullName evidence="10 11">Phenylacetyl-CoA ligase</fullName>
    </alternativeName>
</protein>
<dbReference type="Pfam" id="PF00501">
    <property type="entry name" value="AMP-binding"/>
    <property type="match status" value="1"/>
</dbReference>
<keyword evidence="2" id="KW-0596">Phosphopantetheine</keyword>
<gene>
    <name evidence="14" type="ORF">IAB05_04755</name>
</gene>
<comment type="caution">
    <text evidence="14">The sequence shown here is derived from an EMBL/GenBank/DDBJ whole genome shotgun (WGS) entry which is preliminary data.</text>
</comment>
<dbReference type="InterPro" id="IPR045851">
    <property type="entry name" value="AMP-bd_C_sf"/>
</dbReference>
<comment type="pathway">
    <text evidence="6 11">Aromatic compound metabolism; phenylacetate degradation.</text>
</comment>
<dbReference type="Proteomes" id="UP000824094">
    <property type="component" value="Unassembled WGS sequence"/>
</dbReference>
<evidence type="ECO:0000256" key="4">
    <source>
        <dbReference type="ARBA" id="ARBA00022598"/>
    </source>
</evidence>